<dbReference type="Proteomes" id="UP001153620">
    <property type="component" value="Chromosome 3"/>
</dbReference>
<keyword evidence="5 6" id="KW-0472">Membrane</keyword>
<evidence type="ECO:0000256" key="1">
    <source>
        <dbReference type="ARBA" id="ARBA00004141"/>
    </source>
</evidence>
<dbReference type="AlphaFoldDB" id="A0A9N9WRM3"/>
<dbReference type="OrthoDB" id="8907274at2759"/>
<feature type="transmembrane region" description="Helical" evidence="6">
    <location>
        <begin position="246"/>
        <end position="265"/>
    </location>
</feature>
<evidence type="ECO:0000256" key="6">
    <source>
        <dbReference type="SAM" id="Phobius"/>
    </source>
</evidence>
<evidence type="ECO:0000259" key="7">
    <source>
        <dbReference type="SMART" id="SM00014"/>
    </source>
</evidence>
<keyword evidence="3 6" id="KW-0812">Transmembrane</keyword>
<dbReference type="InterPro" id="IPR043216">
    <property type="entry name" value="PAP-like"/>
</dbReference>
<feature type="transmembrane region" description="Helical" evidence="6">
    <location>
        <begin position="62"/>
        <end position="80"/>
    </location>
</feature>
<evidence type="ECO:0000256" key="2">
    <source>
        <dbReference type="ARBA" id="ARBA00008816"/>
    </source>
</evidence>
<dbReference type="SMART" id="SM00014">
    <property type="entry name" value="acidPPc"/>
    <property type="match status" value="1"/>
</dbReference>
<accession>A0A9N9WRM3</accession>
<dbReference type="EMBL" id="OU895879">
    <property type="protein sequence ID" value="CAG9806290.1"/>
    <property type="molecule type" value="Genomic_DNA"/>
</dbReference>
<reference evidence="8" key="2">
    <citation type="submission" date="2022-10" db="EMBL/GenBank/DDBJ databases">
        <authorList>
            <consortium name="ENA_rothamsted_submissions"/>
            <consortium name="culmorum"/>
            <person name="King R."/>
        </authorList>
    </citation>
    <scope>NUCLEOTIDE SEQUENCE</scope>
</reference>
<feature type="domain" description="Phosphatidic acid phosphatase type 2/haloperoxidase" evidence="7">
    <location>
        <begin position="111"/>
        <end position="261"/>
    </location>
</feature>
<dbReference type="GO" id="GO:0046839">
    <property type="term" value="P:phospholipid dephosphorylation"/>
    <property type="evidence" value="ECO:0007669"/>
    <property type="project" value="TreeGrafter"/>
</dbReference>
<keyword evidence="4 6" id="KW-1133">Transmembrane helix</keyword>
<feature type="transmembrane region" description="Helical" evidence="6">
    <location>
        <begin position="215"/>
        <end position="234"/>
    </location>
</feature>
<comment type="similarity">
    <text evidence="2">Belongs to the PA-phosphatase related phosphoesterase family.</text>
</comment>
<gene>
    <name evidence="8" type="ORF">CHIRRI_LOCUS9150</name>
</gene>
<feature type="transmembrane region" description="Helical" evidence="6">
    <location>
        <begin position="7"/>
        <end position="27"/>
    </location>
</feature>
<dbReference type="InterPro" id="IPR036938">
    <property type="entry name" value="PAP2/HPO_sf"/>
</dbReference>
<dbReference type="GO" id="GO:0008195">
    <property type="term" value="F:phosphatidate phosphatase activity"/>
    <property type="evidence" value="ECO:0007669"/>
    <property type="project" value="TreeGrafter"/>
</dbReference>
<sequence length="280" mass="31708">MFVDKIMLKVLADAIIIAIPAVIVAIFETRIQPFHLGFFCNDPSIMFPYKKNETIPGTEMEYYGTLAAMLLIVIVEIILLKCDASYDKNSRTLKLLGWEIPPFIQNLYKFNASLLLLETVNRCISDGIKLTVGKLRPHFIDHCKPVLLDGTTCADPQNFMKYILDYKCSNEDATTSSLREIRMSFPSGHANYSFVTAWFCVFYLECRLKHKGSKVLKQCVQLVLITTAIYISLTRITDFKHSYSDVATGVIGGSLLAYVICFHVSDFFKKESNTSCDEEV</sequence>
<evidence type="ECO:0000256" key="4">
    <source>
        <dbReference type="ARBA" id="ARBA00022989"/>
    </source>
</evidence>
<proteinExistence type="inferred from homology"/>
<reference evidence="8" key="1">
    <citation type="submission" date="2022-01" db="EMBL/GenBank/DDBJ databases">
        <authorList>
            <person name="King R."/>
        </authorList>
    </citation>
    <scope>NUCLEOTIDE SEQUENCE</scope>
</reference>
<evidence type="ECO:0000313" key="9">
    <source>
        <dbReference type="Proteomes" id="UP001153620"/>
    </source>
</evidence>
<dbReference type="GO" id="GO:0007165">
    <property type="term" value="P:signal transduction"/>
    <property type="evidence" value="ECO:0007669"/>
    <property type="project" value="TreeGrafter"/>
</dbReference>
<keyword evidence="9" id="KW-1185">Reference proteome</keyword>
<evidence type="ECO:0000256" key="3">
    <source>
        <dbReference type="ARBA" id="ARBA00022692"/>
    </source>
</evidence>
<dbReference type="PANTHER" id="PTHR10165">
    <property type="entry name" value="LIPID PHOSPHATE PHOSPHATASE"/>
    <property type="match status" value="1"/>
</dbReference>
<organism evidence="8 9">
    <name type="scientific">Chironomus riparius</name>
    <dbReference type="NCBI Taxonomy" id="315576"/>
    <lineage>
        <taxon>Eukaryota</taxon>
        <taxon>Metazoa</taxon>
        <taxon>Ecdysozoa</taxon>
        <taxon>Arthropoda</taxon>
        <taxon>Hexapoda</taxon>
        <taxon>Insecta</taxon>
        <taxon>Pterygota</taxon>
        <taxon>Neoptera</taxon>
        <taxon>Endopterygota</taxon>
        <taxon>Diptera</taxon>
        <taxon>Nematocera</taxon>
        <taxon>Chironomoidea</taxon>
        <taxon>Chironomidae</taxon>
        <taxon>Chironominae</taxon>
        <taxon>Chironomus</taxon>
    </lineage>
</organism>
<protein>
    <recommendedName>
        <fullName evidence="7">Phosphatidic acid phosphatase type 2/haloperoxidase domain-containing protein</fullName>
    </recommendedName>
</protein>
<dbReference type="Pfam" id="PF01569">
    <property type="entry name" value="PAP2"/>
    <property type="match status" value="1"/>
</dbReference>
<dbReference type="InterPro" id="IPR000326">
    <property type="entry name" value="PAP2/HPO"/>
</dbReference>
<name>A0A9N9WRM3_9DIPT</name>
<dbReference type="GO" id="GO:0006644">
    <property type="term" value="P:phospholipid metabolic process"/>
    <property type="evidence" value="ECO:0007669"/>
    <property type="project" value="InterPro"/>
</dbReference>
<evidence type="ECO:0000256" key="5">
    <source>
        <dbReference type="ARBA" id="ARBA00023136"/>
    </source>
</evidence>
<dbReference type="GO" id="GO:0005886">
    <property type="term" value="C:plasma membrane"/>
    <property type="evidence" value="ECO:0007669"/>
    <property type="project" value="TreeGrafter"/>
</dbReference>
<dbReference type="SUPFAM" id="SSF48317">
    <property type="entry name" value="Acid phosphatase/Vanadium-dependent haloperoxidase"/>
    <property type="match status" value="1"/>
</dbReference>
<comment type="subcellular location">
    <subcellularLocation>
        <location evidence="1">Membrane</location>
        <topology evidence="1">Multi-pass membrane protein</topology>
    </subcellularLocation>
</comment>
<evidence type="ECO:0000313" key="8">
    <source>
        <dbReference type="EMBL" id="CAG9806290.1"/>
    </source>
</evidence>
<dbReference type="PANTHER" id="PTHR10165:SF103">
    <property type="entry name" value="PHOSPHOLIPID PHOSPHATASE HOMOLOG 1.2 HOMOLOG"/>
    <property type="match status" value="1"/>
</dbReference>
<dbReference type="Gene3D" id="1.20.144.10">
    <property type="entry name" value="Phosphatidic acid phosphatase type 2/haloperoxidase"/>
    <property type="match status" value="1"/>
</dbReference>